<dbReference type="PIRSF" id="PIRSF006324">
    <property type="entry name" value="LeuE"/>
    <property type="match status" value="1"/>
</dbReference>
<keyword evidence="2" id="KW-1003">Cell membrane</keyword>
<reference evidence="8 9" key="1">
    <citation type="submission" date="2016-10" db="EMBL/GenBank/DDBJ databases">
        <authorList>
            <person name="de Groot N.N."/>
        </authorList>
    </citation>
    <scope>NUCLEOTIDE SEQUENCE [LARGE SCALE GENOMIC DNA]</scope>
    <source>
        <strain evidence="8 9">CGMCC 4.2026</strain>
    </source>
</reference>
<evidence type="ECO:0000256" key="3">
    <source>
        <dbReference type="ARBA" id="ARBA00022692"/>
    </source>
</evidence>
<evidence type="ECO:0000256" key="7">
    <source>
        <dbReference type="SAM" id="Phobius"/>
    </source>
</evidence>
<protein>
    <submittedName>
        <fullName evidence="8">Threonine/homoserine/homoserine lactone efflux protein</fullName>
    </submittedName>
</protein>
<dbReference type="Proteomes" id="UP000181951">
    <property type="component" value="Unassembled WGS sequence"/>
</dbReference>
<evidence type="ECO:0000313" key="8">
    <source>
        <dbReference type="EMBL" id="SEP07690.1"/>
    </source>
</evidence>
<dbReference type="EMBL" id="FODD01000090">
    <property type="protein sequence ID" value="SEP07690.1"/>
    <property type="molecule type" value="Genomic_DNA"/>
</dbReference>
<evidence type="ECO:0000313" key="9">
    <source>
        <dbReference type="Proteomes" id="UP000181951"/>
    </source>
</evidence>
<gene>
    <name evidence="8" type="ORF">SAMN05216267_10907</name>
</gene>
<dbReference type="RefSeq" id="WP_069462853.1">
    <property type="nucleotide sequence ID" value="NZ_FODD01000090.1"/>
</dbReference>
<evidence type="ECO:0000256" key="5">
    <source>
        <dbReference type="ARBA" id="ARBA00023136"/>
    </source>
</evidence>
<dbReference type="PANTHER" id="PTHR30086:SF20">
    <property type="entry name" value="ARGININE EXPORTER PROTEIN ARGO-RELATED"/>
    <property type="match status" value="1"/>
</dbReference>
<dbReference type="AlphaFoldDB" id="A0A1H8UWU5"/>
<proteinExistence type="predicted"/>
<feature type="compositionally biased region" description="Low complexity" evidence="6">
    <location>
        <begin position="125"/>
        <end position="136"/>
    </location>
</feature>
<keyword evidence="5 7" id="KW-0472">Membrane</keyword>
<keyword evidence="9" id="KW-1185">Reference proteome</keyword>
<dbReference type="GO" id="GO:0005886">
    <property type="term" value="C:plasma membrane"/>
    <property type="evidence" value="ECO:0007669"/>
    <property type="project" value="UniProtKB-SubCell"/>
</dbReference>
<organism evidence="8 9">
    <name type="scientific">Actinacidiphila rubida</name>
    <dbReference type="NCBI Taxonomy" id="310780"/>
    <lineage>
        <taxon>Bacteria</taxon>
        <taxon>Bacillati</taxon>
        <taxon>Actinomycetota</taxon>
        <taxon>Actinomycetes</taxon>
        <taxon>Kitasatosporales</taxon>
        <taxon>Streptomycetaceae</taxon>
        <taxon>Actinacidiphila</taxon>
    </lineage>
</organism>
<evidence type="ECO:0000256" key="2">
    <source>
        <dbReference type="ARBA" id="ARBA00022475"/>
    </source>
</evidence>
<dbReference type="InterPro" id="IPR001123">
    <property type="entry name" value="LeuE-type"/>
</dbReference>
<feature type="transmembrane region" description="Helical" evidence="7">
    <location>
        <begin position="183"/>
        <end position="204"/>
    </location>
</feature>
<dbReference type="GO" id="GO:0015171">
    <property type="term" value="F:amino acid transmembrane transporter activity"/>
    <property type="evidence" value="ECO:0007669"/>
    <property type="project" value="TreeGrafter"/>
</dbReference>
<evidence type="ECO:0000256" key="6">
    <source>
        <dbReference type="SAM" id="MobiDB-lite"/>
    </source>
</evidence>
<keyword evidence="4 7" id="KW-1133">Transmembrane helix</keyword>
<feature type="transmembrane region" description="Helical" evidence="7">
    <location>
        <begin position="156"/>
        <end position="177"/>
    </location>
</feature>
<name>A0A1H8UWU5_9ACTN</name>
<keyword evidence="3 7" id="KW-0812">Transmembrane</keyword>
<dbReference type="OrthoDB" id="5185770at2"/>
<dbReference type="PANTHER" id="PTHR30086">
    <property type="entry name" value="ARGININE EXPORTER PROTEIN ARGO"/>
    <property type="match status" value="1"/>
</dbReference>
<dbReference type="STRING" id="310780.SAMN05216267_10907"/>
<accession>A0A1H8UWU5</accession>
<evidence type="ECO:0000256" key="4">
    <source>
        <dbReference type="ARBA" id="ARBA00022989"/>
    </source>
</evidence>
<sequence>MPAAVAAFLAVLPAFLGACVLIAASPGPSTMLIIRQSLRSRRAGFLTVLGNETGVFVWGVVAACGLTALLAASQAAYDAMRIVGAVVLVGFGLQTLKAARAGRHADGDPVPGAPPLDGSDPDAVRPGAANSAAAPGSGPGDRDPRHEGLRAYRSGLLLNLANPKAAVFALSFLPQFVPAGEPSLPAMIALAAVWAVFEVGYYGLYVWFVARMRAVISRAGVRRRLEQISGGVLLLLGLRLAVEG</sequence>
<comment type="subcellular location">
    <subcellularLocation>
        <location evidence="1">Cell membrane</location>
        <topology evidence="1">Multi-pass membrane protein</topology>
    </subcellularLocation>
</comment>
<feature type="region of interest" description="Disordered" evidence="6">
    <location>
        <begin position="103"/>
        <end position="145"/>
    </location>
</feature>
<feature type="transmembrane region" description="Helical" evidence="7">
    <location>
        <begin position="55"/>
        <end position="72"/>
    </location>
</feature>
<dbReference type="Pfam" id="PF01810">
    <property type="entry name" value="LysE"/>
    <property type="match status" value="1"/>
</dbReference>
<evidence type="ECO:0000256" key="1">
    <source>
        <dbReference type="ARBA" id="ARBA00004651"/>
    </source>
</evidence>